<sequence>MQHLELTSFSTATKYMECTDRKLGATARSIAKAVHPIATLRDRPLWWMQPEGTVTAGEFRPKPVYIERNSTPVPQCEAREGTPAAADSWTILVGKLGPRPLPRAGYPRQEYAYNAEYLALPPTSPHVTSDDDYYFPTPAQRPRVIPHRLENMPGSTQGFSSFATQMARRYQLEADEMKVLTSYATDMTSLERELTMLALLLNINRALNAGSLERTEAITDKSGRAEGEERDVLCRPPHPNPIGPIERQTTENFVTRASHNPGASLFSNCLGALNLPDCMEAAHTNNSGPHYSPFAAVRPLQDPPFATVRPLQHLDTDGMATMAEFDPGRGRGDACMSQVGTSAPREFGTLPSVTMDGTTHSEHYCDSILIQIQQPPPCVRYYLPDNVLLDSIPCKWEGSVFDELQFRYERTSALGLLRAGKTAVRRSHRREVHTLRALSFSRPPSPNEDQGYYPLGPHLVKPAVHDRFTLQAYDFAMQQQIQSAKSLYRLFLSQLGPFVAEDVRRTYVSKAAAGANALAVNLPQIDFFLYPYVFHLINDTRCWFFSKLKEKTIRLVSLLWRDVLVKPPCTARLGVSRLLDRGGFLYKDFNCLDSSAASTRKGPFQNIIIVYALIVMFYAPTGGSGEGIRYPQLFHPSAPETLALVSAMIHVVLLSLPGDLRQLKRVNADVLESHYYSYLDLLQQFWTLRPDEFTQTMNGIAWRCRDAHTVREAIAFYKERLNSHVQKIPFES</sequence>
<dbReference type="Pfam" id="PF20149">
    <property type="entry name" value="DUF6532"/>
    <property type="match status" value="1"/>
</dbReference>
<name>A0A165CXJ3_9BASI</name>
<evidence type="ECO:0000259" key="2">
    <source>
        <dbReference type="Pfam" id="PF20149"/>
    </source>
</evidence>
<reference evidence="3 4" key="1">
    <citation type="journal article" date="2016" name="Mol. Biol. Evol.">
        <title>Comparative Genomics of Early-Diverging Mushroom-Forming Fungi Provides Insights into the Origins of Lignocellulose Decay Capabilities.</title>
        <authorList>
            <person name="Nagy L.G."/>
            <person name="Riley R."/>
            <person name="Tritt A."/>
            <person name="Adam C."/>
            <person name="Daum C."/>
            <person name="Floudas D."/>
            <person name="Sun H."/>
            <person name="Yadav J.S."/>
            <person name="Pangilinan J."/>
            <person name="Larsson K.H."/>
            <person name="Matsuura K."/>
            <person name="Barry K."/>
            <person name="Labutti K."/>
            <person name="Kuo R."/>
            <person name="Ohm R.A."/>
            <person name="Bhattacharya S.S."/>
            <person name="Shirouzu T."/>
            <person name="Yoshinaga Y."/>
            <person name="Martin F.M."/>
            <person name="Grigoriev I.V."/>
            <person name="Hibbett D.S."/>
        </authorList>
    </citation>
    <scope>NUCLEOTIDE SEQUENCE [LARGE SCALE GENOMIC DNA]</scope>
    <source>
        <strain evidence="3 4">HHB12733</strain>
    </source>
</reference>
<dbReference type="Proteomes" id="UP000076842">
    <property type="component" value="Unassembled WGS sequence"/>
</dbReference>
<dbReference type="EMBL" id="KV424099">
    <property type="protein sequence ID" value="KZT51614.1"/>
    <property type="molecule type" value="Genomic_DNA"/>
</dbReference>
<keyword evidence="4" id="KW-1185">Reference proteome</keyword>
<gene>
    <name evidence="3" type="ORF">CALCODRAFT_512586</name>
</gene>
<protein>
    <recommendedName>
        <fullName evidence="2">DUF6532 domain-containing protein</fullName>
    </recommendedName>
</protein>
<dbReference type="InterPro" id="IPR045341">
    <property type="entry name" value="DUF6532"/>
</dbReference>
<feature type="region of interest" description="Disordered" evidence="1">
    <location>
        <begin position="221"/>
        <end position="246"/>
    </location>
</feature>
<dbReference type="AlphaFoldDB" id="A0A165CXJ3"/>
<evidence type="ECO:0000313" key="4">
    <source>
        <dbReference type="Proteomes" id="UP000076842"/>
    </source>
</evidence>
<organism evidence="3 4">
    <name type="scientific">Calocera cornea HHB12733</name>
    <dbReference type="NCBI Taxonomy" id="1353952"/>
    <lineage>
        <taxon>Eukaryota</taxon>
        <taxon>Fungi</taxon>
        <taxon>Dikarya</taxon>
        <taxon>Basidiomycota</taxon>
        <taxon>Agaricomycotina</taxon>
        <taxon>Dacrymycetes</taxon>
        <taxon>Dacrymycetales</taxon>
        <taxon>Dacrymycetaceae</taxon>
        <taxon>Calocera</taxon>
    </lineage>
</organism>
<evidence type="ECO:0000313" key="3">
    <source>
        <dbReference type="EMBL" id="KZT51614.1"/>
    </source>
</evidence>
<evidence type="ECO:0000256" key="1">
    <source>
        <dbReference type="SAM" id="MobiDB-lite"/>
    </source>
</evidence>
<feature type="compositionally biased region" description="Basic and acidic residues" evidence="1">
    <location>
        <begin position="221"/>
        <end position="233"/>
    </location>
</feature>
<dbReference type="InParanoid" id="A0A165CXJ3"/>
<feature type="domain" description="DUF6532" evidence="2">
    <location>
        <begin position="484"/>
        <end position="685"/>
    </location>
</feature>
<accession>A0A165CXJ3</accession>
<proteinExistence type="predicted"/>